<gene>
    <name evidence="2" type="ORF">PXEA_LOCUS23552</name>
</gene>
<proteinExistence type="predicted"/>
<comment type="caution">
    <text evidence="2">The sequence shown here is derived from an EMBL/GenBank/DDBJ whole genome shotgun (WGS) entry which is preliminary data.</text>
</comment>
<evidence type="ECO:0000256" key="1">
    <source>
        <dbReference type="SAM" id="MobiDB-lite"/>
    </source>
</evidence>
<feature type="compositionally biased region" description="Basic residues" evidence="1">
    <location>
        <begin position="146"/>
        <end position="162"/>
    </location>
</feature>
<reference evidence="2" key="1">
    <citation type="submission" date="2018-11" db="EMBL/GenBank/DDBJ databases">
        <authorList>
            <consortium name="Pathogen Informatics"/>
        </authorList>
    </citation>
    <scope>NUCLEOTIDE SEQUENCE</scope>
</reference>
<keyword evidence="3" id="KW-1185">Reference proteome</keyword>
<dbReference type="Proteomes" id="UP000784294">
    <property type="component" value="Unassembled WGS sequence"/>
</dbReference>
<feature type="region of interest" description="Disordered" evidence="1">
    <location>
        <begin position="93"/>
        <end position="162"/>
    </location>
</feature>
<name>A0A448X7Q1_9PLAT</name>
<evidence type="ECO:0000313" key="3">
    <source>
        <dbReference type="Proteomes" id="UP000784294"/>
    </source>
</evidence>
<feature type="region of interest" description="Disordered" evidence="1">
    <location>
        <begin position="55"/>
        <end position="77"/>
    </location>
</feature>
<dbReference type="OrthoDB" id="2373987at2759"/>
<protein>
    <submittedName>
        <fullName evidence="2">Uncharacterized protein</fullName>
    </submittedName>
</protein>
<accession>A0A448X7Q1</accession>
<dbReference type="EMBL" id="CAAALY010109522">
    <property type="protein sequence ID" value="VEL30112.1"/>
    <property type="molecule type" value="Genomic_DNA"/>
</dbReference>
<organism evidence="2 3">
    <name type="scientific">Protopolystoma xenopodis</name>
    <dbReference type="NCBI Taxonomy" id="117903"/>
    <lineage>
        <taxon>Eukaryota</taxon>
        <taxon>Metazoa</taxon>
        <taxon>Spiralia</taxon>
        <taxon>Lophotrochozoa</taxon>
        <taxon>Platyhelminthes</taxon>
        <taxon>Monogenea</taxon>
        <taxon>Polyopisthocotylea</taxon>
        <taxon>Polystomatidea</taxon>
        <taxon>Polystomatidae</taxon>
        <taxon>Protopolystoma</taxon>
    </lineage>
</organism>
<evidence type="ECO:0000313" key="2">
    <source>
        <dbReference type="EMBL" id="VEL30112.1"/>
    </source>
</evidence>
<dbReference type="AlphaFoldDB" id="A0A448X7Q1"/>
<sequence>MVYIEHEGVLPVPFNLLPSHEALSTLYNRLRGNRSPRRPFDKVSNPCGLTLSRPVGRTTSACGRKGDKGRRRAGENQVKLKQLVGPEAWGKLARKGDWQQQDQPPVGTMGPRTISADCDQRNHSSAGQRADSWASIQLDDYDSERQRRKASVRKMSGKRSKA</sequence>